<evidence type="ECO:0000313" key="2">
    <source>
        <dbReference type="EMBL" id="EFX87783.1"/>
    </source>
</evidence>
<protein>
    <submittedName>
        <fullName evidence="2">Uncharacterized protein</fullName>
    </submittedName>
</protein>
<dbReference type="EMBL" id="GL732527">
    <property type="protein sequence ID" value="EFX87783.1"/>
    <property type="molecule type" value="Genomic_DNA"/>
</dbReference>
<dbReference type="InParanoid" id="E9FYE6"/>
<name>E9FYE6_DAPPU</name>
<dbReference type="Proteomes" id="UP000000305">
    <property type="component" value="Unassembled WGS sequence"/>
</dbReference>
<dbReference type="HOGENOM" id="CLU_2707321_0_0_1"/>
<reference evidence="2 3" key="1">
    <citation type="journal article" date="2011" name="Science">
        <title>The ecoresponsive genome of Daphnia pulex.</title>
        <authorList>
            <person name="Colbourne J.K."/>
            <person name="Pfrender M.E."/>
            <person name="Gilbert D."/>
            <person name="Thomas W.K."/>
            <person name="Tucker A."/>
            <person name="Oakley T.H."/>
            <person name="Tokishita S."/>
            <person name="Aerts A."/>
            <person name="Arnold G.J."/>
            <person name="Basu M.K."/>
            <person name="Bauer D.J."/>
            <person name="Caceres C.E."/>
            <person name="Carmel L."/>
            <person name="Casola C."/>
            <person name="Choi J.H."/>
            <person name="Detter J.C."/>
            <person name="Dong Q."/>
            <person name="Dusheyko S."/>
            <person name="Eads B.D."/>
            <person name="Frohlich T."/>
            <person name="Geiler-Samerotte K.A."/>
            <person name="Gerlach D."/>
            <person name="Hatcher P."/>
            <person name="Jogdeo S."/>
            <person name="Krijgsveld J."/>
            <person name="Kriventseva E.V."/>
            <person name="Kultz D."/>
            <person name="Laforsch C."/>
            <person name="Lindquist E."/>
            <person name="Lopez J."/>
            <person name="Manak J.R."/>
            <person name="Muller J."/>
            <person name="Pangilinan J."/>
            <person name="Patwardhan R.P."/>
            <person name="Pitluck S."/>
            <person name="Pritham E.J."/>
            <person name="Rechtsteiner A."/>
            <person name="Rho M."/>
            <person name="Rogozin I.B."/>
            <person name="Sakarya O."/>
            <person name="Salamov A."/>
            <person name="Schaack S."/>
            <person name="Shapiro H."/>
            <person name="Shiga Y."/>
            <person name="Skalitzky C."/>
            <person name="Smith Z."/>
            <person name="Souvorov A."/>
            <person name="Sung W."/>
            <person name="Tang Z."/>
            <person name="Tsuchiya D."/>
            <person name="Tu H."/>
            <person name="Vos H."/>
            <person name="Wang M."/>
            <person name="Wolf Y.I."/>
            <person name="Yamagata H."/>
            <person name="Yamada T."/>
            <person name="Ye Y."/>
            <person name="Shaw J.R."/>
            <person name="Andrews J."/>
            <person name="Crease T.J."/>
            <person name="Tang H."/>
            <person name="Lucas S.M."/>
            <person name="Robertson H.M."/>
            <person name="Bork P."/>
            <person name="Koonin E.V."/>
            <person name="Zdobnov E.M."/>
            <person name="Grigoriev I.V."/>
            <person name="Lynch M."/>
            <person name="Boore J.L."/>
        </authorList>
    </citation>
    <scope>NUCLEOTIDE SEQUENCE [LARGE SCALE GENOMIC DNA]</scope>
</reference>
<evidence type="ECO:0000256" key="1">
    <source>
        <dbReference type="SAM" id="MobiDB-lite"/>
    </source>
</evidence>
<proteinExistence type="predicted"/>
<accession>E9FYE6</accession>
<gene>
    <name evidence="2" type="ORF">DAPPUDRAFT_235178</name>
</gene>
<evidence type="ECO:0000313" key="3">
    <source>
        <dbReference type="Proteomes" id="UP000000305"/>
    </source>
</evidence>
<feature type="compositionally biased region" description="Basic and acidic residues" evidence="1">
    <location>
        <begin position="18"/>
        <end position="31"/>
    </location>
</feature>
<keyword evidence="3" id="KW-1185">Reference proteome</keyword>
<sequence>MSETCRVLGIANPDLEADPDHQDPGHDHGIEGETVTGKIDRRGAKGERAHTVTIYDLDYIVFKTFSVMEAPPP</sequence>
<dbReference type="KEGG" id="dpx:DAPPUDRAFT_235178"/>
<feature type="region of interest" description="Disordered" evidence="1">
    <location>
        <begin position="1"/>
        <end position="45"/>
    </location>
</feature>
<dbReference type="AlphaFoldDB" id="E9FYE6"/>
<organism evidence="2 3">
    <name type="scientific">Daphnia pulex</name>
    <name type="common">Water flea</name>
    <dbReference type="NCBI Taxonomy" id="6669"/>
    <lineage>
        <taxon>Eukaryota</taxon>
        <taxon>Metazoa</taxon>
        <taxon>Ecdysozoa</taxon>
        <taxon>Arthropoda</taxon>
        <taxon>Crustacea</taxon>
        <taxon>Branchiopoda</taxon>
        <taxon>Diplostraca</taxon>
        <taxon>Cladocera</taxon>
        <taxon>Anomopoda</taxon>
        <taxon>Daphniidae</taxon>
        <taxon>Daphnia</taxon>
    </lineage>
</organism>